<dbReference type="PANTHER" id="PTHR37984">
    <property type="entry name" value="PROTEIN CBG26694"/>
    <property type="match status" value="1"/>
</dbReference>
<dbReference type="WBParaSite" id="SPAL_0001543300.1">
    <property type="protein sequence ID" value="SPAL_0001543300.1"/>
    <property type="gene ID" value="SPAL_0001543300"/>
</dbReference>
<organism evidence="12 13">
    <name type="scientific">Strongyloides papillosus</name>
    <name type="common">Intestinal threadworm</name>
    <dbReference type="NCBI Taxonomy" id="174720"/>
    <lineage>
        <taxon>Eukaryota</taxon>
        <taxon>Metazoa</taxon>
        <taxon>Ecdysozoa</taxon>
        <taxon>Nematoda</taxon>
        <taxon>Chromadorea</taxon>
        <taxon>Rhabditida</taxon>
        <taxon>Tylenchina</taxon>
        <taxon>Panagrolaimomorpha</taxon>
        <taxon>Strongyloidoidea</taxon>
        <taxon>Strongyloididae</taxon>
        <taxon>Strongyloides</taxon>
    </lineage>
</organism>
<evidence type="ECO:0000256" key="1">
    <source>
        <dbReference type="ARBA" id="ARBA00012493"/>
    </source>
</evidence>
<dbReference type="EC" id="2.7.7.49" evidence="1"/>
<keyword evidence="4" id="KW-0540">Nuclease</keyword>
<dbReference type="InterPro" id="IPR050951">
    <property type="entry name" value="Retrovirus_Pol_polyprotein"/>
</dbReference>
<dbReference type="CDD" id="cd00303">
    <property type="entry name" value="retropepsin_like"/>
    <property type="match status" value="1"/>
</dbReference>
<keyword evidence="5" id="KW-0255">Endonuclease</keyword>
<feature type="domain" description="Integrase catalytic" evidence="11">
    <location>
        <begin position="1830"/>
        <end position="1988"/>
    </location>
</feature>
<dbReference type="PANTHER" id="PTHR37984:SF5">
    <property type="entry name" value="PROTEIN NYNRIN-LIKE"/>
    <property type="match status" value="1"/>
</dbReference>
<evidence type="ECO:0000256" key="4">
    <source>
        <dbReference type="ARBA" id="ARBA00022722"/>
    </source>
</evidence>
<evidence type="ECO:0000256" key="6">
    <source>
        <dbReference type="ARBA" id="ARBA00022801"/>
    </source>
</evidence>
<dbReference type="InterPro" id="IPR041373">
    <property type="entry name" value="RT_RNaseH"/>
</dbReference>
<dbReference type="CDD" id="cd09274">
    <property type="entry name" value="RNase_HI_RT_Ty3"/>
    <property type="match status" value="1"/>
</dbReference>
<feature type="region of interest" description="Disordered" evidence="9">
    <location>
        <begin position="300"/>
        <end position="416"/>
    </location>
</feature>
<feature type="compositionally biased region" description="Basic residues" evidence="9">
    <location>
        <begin position="311"/>
        <end position="335"/>
    </location>
</feature>
<dbReference type="InterPro" id="IPR043502">
    <property type="entry name" value="DNA/RNA_pol_sf"/>
</dbReference>
<dbReference type="Gene3D" id="2.40.70.10">
    <property type="entry name" value="Acid Proteases"/>
    <property type="match status" value="1"/>
</dbReference>
<evidence type="ECO:0000256" key="7">
    <source>
        <dbReference type="ARBA" id="ARBA00022918"/>
    </source>
</evidence>
<dbReference type="InterPro" id="IPR001969">
    <property type="entry name" value="Aspartic_peptidase_AS"/>
</dbReference>
<protein>
    <recommendedName>
        <fullName evidence="1">RNA-directed DNA polymerase</fullName>
        <ecNumber evidence="1">2.7.7.49</ecNumber>
    </recommendedName>
</protein>
<dbReference type="Gene3D" id="3.30.420.10">
    <property type="entry name" value="Ribonuclease H-like superfamily/Ribonuclease H"/>
    <property type="match status" value="1"/>
</dbReference>
<dbReference type="InterPro" id="IPR001584">
    <property type="entry name" value="Integrase_cat-core"/>
</dbReference>
<dbReference type="Pfam" id="PF00078">
    <property type="entry name" value="RVT_1"/>
    <property type="match status" value="1"/>
</dbReference>
<dbReference type="GO" id="GO:0042575">
    <property type="term" value="C:DNA polymerase complex"/>
    <property type="evidence" value="ECO:0007669"/>
    <property type="project" value="UniProtKB-ARBA"/>
</dbReference>
<dbReference type="PROSITE" id="PS50878">
    <property type="entry name" value="RT_POL"/>
    <property type="match status" value="1"/>
</dbReference>
<dbReference type="STRING" id="174720.A0A0N5CC24"/>
<dbReference type="Gene3D" id="3.10.10.10">
    <property type="entry name" value="HIV Type 1 Reverse Transcriptase, subunit A, domain 1"/>
    <property type="match status" value="1"/>
</dbReference>
<keyword evidence="7" id="KW-0695">RNA-directed DNA polymerase</keyword>
<dbReference type="GO" id="GO:0004190">
    <property type="term" value="F:aspartic-type endopeptidase activity"/>
    <property type="evidence" value="ECO:0007669"/>
    <property type="project" value="InterPro"/>
</dbReference>
<keyword evidence="2" id="KW-0808">Transferase</keyword>
<dbReference type="InterPro" id="IPR036397">
    <property type="entry name" value="RNaseH_sf"/>
</dbReference>
<dbReference type="Gene3D" id="1.10.340.70">
    <property type="match status" value="1"/>
</dbReference>
<proteinExistence type="predicted"/>
<dbReference type="GO" id="GO:0003964">
    <property type="term" value="F:RNA-directed DNA polymerase activity"/>
    <property type="evidence" value="ECO:0007669"/>
    <property type="project" value="UniProtKB-KW"/>
</dbReference>
<evidence type="ECO:0000256" key="2">
    <source>
        <dbReference type="ARBA" id="ARBA00022679"/>
    </source>
</evidence>
<evidence type="ECO:0000259" key="10">
    <source>
        <dbReference type="PROSITE" id="PS50878"/>
    </source>
</evidence>
<dbReference type="Gene3D" id="3.30.70.270">
    <property type="match status" value="2"/>
</dbReference>
<dbReference type="InterPro" id="IPR012337">
    <property type="entry name" value="RNaseH-like_sf"/>
</dbReference>
<dbReference type="Pfam" id="PF00665">
    <property type="entry name" value="rve"/>
    <property type="match status" value="1"/>
</dbReference>
<dbReference type="GO" id="GO:0003723">
    <property type="term" value="F:RNA binding"/>
    <property type="evidence" value="ECO:0007669"/>
    <property type="project" value="UniProtKB-KW"/>
</dbReference>
<keyword evidence="6" id="KW-0378">Hydrolase</keyword>
<dbReference type="PROSITE" id="PS00141">
    <property type="entry name" value="ASP_PROTEASE"/>
    <property type="match status" value="1"/>
</dbReference>
<evidence type="ECO:0000256" key="9">
    <source>
        <dbReference type="SAM" id="MobiDB-lite"/>
    </source>
</evidence>
<dbReference type="SUPFAM" id="SSF53098">
    <property type="entry name" value="Ribonuclease H-like"/>
    <property type="match status" value="1"/>
</dbReference>
<name>A0A0N5CC24_STREA</name>
<dbReference type="FunFam" id="3.10.20.370:FF:000001">
    <property type="entry name" value="Retrovirus-related Pol polyprotein from transposon 17.6-like protein"/>
    <property type="match status" value="1"/>
</dbReference>
<keyword evidence="12" id="KW-1185">Reference proteome</keyword>
<dbReference type="Pfam" id="PF17917">
    <property type="entry name" value="RT_RNaseH"/>
    <property type="match status" value="1"/>
</dbReference>
<dbReference type="SUPFAM" id="SSF56672">
    <property type="entry name" value="DNA/RNA polymerases"/>
    <property type="match status" value="1"/>
</dbReference>
<accession>A0A0N5CC24</accession>
<sequence length="2070" mass="237059">MASTNINTNAVDPTAPPIEEVISPGTMANFEAILKIRILQWKEEQRLLTIGRIATPDEKEKLTLETDPIGKELGNTILRHLEKGNIIKPFLRGSDVDFHIWKDDLHNNLAIIGGTDYAHDIADEQCVKMINNFIPTDSTAHRYLCMVLPQFTDEAQKIKVGTRFSQILDAILVRMRTSRTKSKMQMLSKKPFWDKNKDNVERFIRRYETYLQHRLDIQAVAPYLDNNEVLRRAEFLNFFDAIPPIIRKEVRPDVITINNWAEFTNEFIEAEVSVAYNNPNYRMHKDHKYDDLAKKFNSLSISNNNNTHKNNNFRKHNNNGKQFHKNNRQYNHKFNKNGNNNHNKNNNFRNNYNKNNGNKHGNGGNRNFNNAKGNNNNYKQNNTHKQRDNYKGSTNKNGDNRNKYNNNNTGKHQVNSIDNDSFAESVAHKLHEHLMTLKYNTMIIMACIMIILLPVTGAVIPPSYEVEPCDQPMIPAFYALKSYDTASAVAASLRIISPDCTPPGPFNKIGIEMHNILVLEGPGMKLSEIVYISSSITLCDIPNLIQDTKGNIYERKITTPPFTESSARRFVDIANAYKAKCPETTIVSDDDQGTSDTETRTATQLNADSFVLPDFHDKEHKYDKRTKGELYVEKVSKLWHNFQLYAKGLEAERDDAREKFIQIDTLLRKSNQQTSKLRETLDNIKTELENQKQMVNNLNNQLKDTIKLSKHTKIVEEKDRAIADDATARDNFKKQLDKCNREKDSLSTELSKEQGKLATCLNEKLTLQGLIDEKDKHIQDLDTRIREMPPSFSNEALDNCLKEKSKAAEECIKEKGEIQNICNDEKAEQNKVIEKYQIGMKNQNKKITEINYNIQTIVNSIHAIQRVPQGTACIYKEALVERLNTVYKTLNTNSELEYIVPEQDNSILHDITENIKVTTKDTYKSITEQLGNAVKNINIEGKGPDYESFLSFLIGVFSAIAGRIAKEKIGGKISNIIAHRRIPSSNSHNDPFGRGGSGVPLVHTRAINNHARQNGILVSRDSTESIPVNIIEENKTKLPTVSLYINNIKHTALIDTGAAINIISKNALQNIKTNILKTDVIAISASGYKTVQKIGIENLPPDKNKVNDKTSKIFTSEEIEIKPNSCVIFHTQIKNNNMNGTDVLVEVNNYWKQSNHLLTMEQLCTIHNNTIPITVVNTGNNPVIIAKDTYIGDIYAIEEIDENKIRVYSEEVIPEDADWEAFLPPYPSSQAPLQKDEFQKLIGESKLSPEGHKRLLDILWKNRKAFHEYDGKSGLYSGKQRLKIDLKNPNEVPRRIKASRMSKEKEDEISKQIADMIKNEMIEPSRSPYLSRVVLVRKKDQQWRFVVDFRYTNTLVKQQSHIIPRIDRITEEAAGKRFYTSFDLKAGFHQIPLDENSRQIAAFITHKGIFQYKVMPMGLTGSPDKFQEIMDEVLEGIPDCYVYLDDILTCSNDENSHLNSIDDILGRIIKFEMKISLAKCQFGQTHVKYLGFHLDESGIHANPEKVKSIKDKPIPRTAKELKCFLGAISYFRKHIKNFAAMAAPLYSLDKNFQWEQKHTDAFEKLKTALIEAAVLSPPDNTKNYTIFTDASFQGLGAALTQNGKPVAFTSRSLKPAEKNYPIIKLEALALVYALRQFRPYIYGKHTIVITDHKPLLSLLKNKELEGILQRYQMAIMEYDLTIQYVKGSDNKVADYLSREDFLSIDIKEEVLKDVFPEMKTPYDKPYIVENMSKYLDDKEKEQYKDGIAKTKAGDRFYVPIVLREKLLHRFHNAATLGNHMSYGKIAIKFKEVFFWKSMDKDMLKIWSSCEMCEINKDHAKRLVQTAKRQIPILPGNWTVINADYMQVNDEYILVIIDEFSKFVYAVVTKNQSGPTTRLHLHRCFTTLGFPQILKTDNGPAFISKIVKDYTKSVGVEQHYSSPYHHRGNAIVERFNKTLREAIRIQRQIKGANSKARLSDIVYQFVYTYNRSKHLKTGIEPAKLLLNTGDSFISSAPIHNGYTGIIPLYQSLHKNVKREQIRRHGTEINVGDKVLKKVMFRKDAKTSHKNQPTWEGPYRVLQCLYGDTYEI</sequence>
<dbReference type="GO" id="GO:0004519">
    <property type="term" value="F:endonuclease activity"/>
    <property type="evidence" value="ECO:0007669"/>
    <property type="project" value="UniProtKB-KW"/>
</dbReference>
<feature type="coiled-coil region" evidence="8">
    <location>
        <begin position="667"/>
        <end position="756"/>
    </location>
</feature>
<dbReference type="Proteomes" id="UP000046392">
    <property type="component" value="Unplaced"/>
</dbReference>
<keyword evidence="3" id="KW-0548">Nucleotidyltransferase</keyword>
<dbReference type="Pfam" id="PF17921">
    <property type="entry name" value="Integrase_H2C2"/>
    <property type="match status" value="1"/>
</dbReference>
<keyword evidence="8" id="KW-0175">Coiled coil</keyword>
<dbReference type="PROSITE" id="PS50994">
    <property type="entry name" value="INTEGRASE"/>
    <property type="match status" value="1"/>
</dbReference>
<evidence type="ECO:0000256" key="8">
    <source>
        <dbReference type="SAM" id="Coils"/>
    </source>
</evidence>
<evidence type="ECO:0000313" key="12">
    <source>
        <dbReference type="Proteomes" id="UP000046392"/>
    </source>
</evidence>
<dbReference type="InterPro" id="IPR041588">
    <property type="entry name" value="Integrase_H2C2"/>
</dbReference>
<dbReference type="InterPro" id="IPR021109">
    <property type="entry name" value="Peptidase_aspartic_dom_sf"/>
</dbReference>
<dbReference type="SUPFAM" id="SSF50630">
    <property type="entry name" value="Acid proteases"/>
    <property type="match status" value="1"/>
</dbReference>
<dbReference type="InterPro" id="IPR000477">
    <property type="entry name" value="RT_dom"/>
</dbReference>
<evidence type="ECO:0000256" key="3">
    <source>
        <dbReference type="ARBA" id="ARBA00022695"/>
    </source>
</evidence>
<evidence type="ECO:0000313" key="13">
    <source>
        <dbReference type="WBParaSite" id="SPAL_0001543300.1"/>
    </source>
</evidence>
<dbReference type="CDD" id="cd01647">
    <property type="entry name" value="RT_LTR"/>
    <property type="match status" value="1"/>
</dbReference>
<reference evidence="13" key="1">
    <citation type="submission" date="2017-02" db="UniProtKB">
        <authorList>
            <consortium name="WormBaseParasite"/>
        </authorList>
    </citation>
    <scope>IDENTIFICATION</scope>
</reference>
<evidence type="ECO:0000256" key="5">
    <source>
        <dbReference type="ARBA" id="ARBA00022759"/>
    </source>
</evidence>
<feature type="domain" description="Reverse transcriptase" evidence="10">
    <location>
        <begin position="1317"/>
        <end position="1494"/>
    </location>
</feature>
<evidence type="ECO:0000259" key="11">
    <source>
        <dbReference type="PROSITE" id="PS50994"/>
    </source>
</evidence>
<feature type="compositionally biased region" description="Low complexity" evidence="9">
    <location>
        <begin position="336"/>
        <end position="381"/>
    </location>
</feature>
<dbReference type="FunFam" id="3.30.70.270:FF:000020">
    <property type="entry name" value="Transposon Tf2-6 polyprotein-like Protein"/>
    <property type="match status" value="1"/>
</dbReference>
<dbReference type="GO" id="GO:0015074">
    <property type="term" value="P:DNA integration"/>
    <property type="evidence" value="ECO:0007669"/>
    <property type="project" value="UniProtKB-KW"/>
</dbReference>
<dbReference type="GO" id="GO:0006508">
    <property type="term" value="P:proteolysis"/>
    <property type="evidence" value="ECO:0007669"/>
    <property type="project" value="InterPro"/>
</dbReference>
<dbReference type="InterPro" id="IPR043128">
    <property type="entry name" value="Rev_trsase/Diguanyl_cyclase"/>
</dbReference>